<dbReference type="Proteomes" id="UP000450012">
    <property type="component" value="Unassembled WGS sequence"/>
</dbReference>
<evidence type="ECO:0000256" key="2">
    <source>
        <dbReference type="ARBA" id="ARBA00023125"/>
    </source>
</evidence>
<feature type="domain" description="HTH araC/xylS-type" evidence="4">
    <location>
        <begin position="233"/>
        <end position="331"/>
    </location>
</feature>
<dbReference type="InterPro" id="IPR009057">
    <property type="entry name" value="Homeodomain-like_sf"/>
</dbReference>
<dbReference type="PANTHER" id="PTHR47894">
    <property type="entry name" value="HTH-TYPE TRANSCRIPTIONAL REGULATOR GADX"/>
    <property type="match status" value="1"/>
</dbReference>
<dbReference type="AlphaFoldDB" id="A0A7X4KDM8"/>
<protein>
    <submittedName>
        <fullName evidence="5">Helix-turn-helix domain-containing protein</fullName>
    </submittedName>
</protein>
<evidence type="ECO:0000256" key="1">
    <source>
        <dbReference type="ARBA" id="ARBA00023015"/>
    </source>
</evidence>
<dbReference type="GO" id="GO:0003700">
    <property type="term" value="F:DNA-binding transcription factor activity"/>
    <property type="evidence" value="ECO:0007669"/>
    <property type="project" value="InterPro"/>
</dbReference>
<evidence type="ECO:0000259" key="4">
    <source>
        <dbReference type="PROSITE" id="PS01124"/>
    </source>
</evidence>
<proteinExistence type="predicted"/>
<sequence length="332" mass="36908">MAHIPADRCKVPPAFWQAVQALGVSPPVLLRQARLPAALHLSGQMLNTTQYFALMRALEELVAMPGVGIQMMEKTATSVHPPSTLSAFYARDYRDGLGRLARFKRLCTPKALVMSEADGLCSVSVHWLYASEPEPDISVDISFALLVELGRRCIGPGFKPLRVELTRPMPQDDIYAAYFDAPVRYAASADVLIFDGSDLDRPFSGHNPELLSMLEPALGSALRELDVHGVVSEQVVALLKRGLPSGRPNVGEIARQLGMSERTLQRRITLENTSFRDLLAQARREMARRYLADHAVPVDEVSYLLGFQDLTSFQRAFREWEGCSPSDWRSTQ</sequence>
<organism evidence="5 6">
    <name type="scientific">Duganella rivi</name>
    <dbReference type="NCBI Taxonomy" id="2666083"/>
    <lineage>
        <taxon>Bacteria</taxon>
        <taxon>Pseudomonadati</taxon>
        <taxon>Pseudomonadota</taxon>
        <taxon>Betaproteobacteria</taxon>
        <taxon>Burkholderiales</taxon>
        <taxon>Oxalobacteraceae</taxon>
        <taxon>Telluria group</taxon>
        <taxon>Duganella</taxon>
    </lineage>
</organism>
<accession>A0A7X4KDM8</accession>
<dbReference type="SMART" id="SM00342">
    <property type="entry name" value="HTH_ARAC"/>
    <property type="match status" value="1"/>
</dbReference>
<dbReference type="PROSITE" id="PS01124">
    <property type="entry name" value="HTH_ARAC_FAMILY_2"/>
    <property type="match status" value="1"/>
</dbReference>
<dbReference type="Pfam" id="PF12625">
    <property type="entry name" value="Arabinose_bd"/>
    <property type="match status" value="1"/>
</dbReference>
<dbReference type="Gene3D" id="1.10.10.60">
    <property type="entry name" value="Homeodomain-like"/>
    <property type="match status" value="1"/>
</dbReference>
<dbReference type="GO" id="GO:0000976">
    <property type="term" value="F:transcription cis-regulatory region binding"/>
    <property type="evidence" value="ECO:0007669"/>
    <property type="project" value="TreeGrafter"/>
</dbReference>
<dbReference type="SUPFAM" id="SSF46689">
    <property type="entry name" value="Homeodomain-like"/>
    <property type="match status" value="1"/>
</dbReference>
<name>A0A7X4KDM8_9BURK</name>
<gene>
    <name evidence="5" type="ORF">GTP45_17435</name>
</gene>
<evidence type="ECO:0000313" key="5">
    <source>
        <dbReference type="EMBL" id="MYM68603.1"/>
    </source>
</evidence>
<keyword evidence="2" id="KW-0238">DNA-binding</keyword>
<keyword evidence="3" id="KW-0804">Transcription</keyword>
<dbReference type="Pfam" id="PF12833">
    <property type="entry name" value="HTH_18"/>
    <property type="match status" value="1"/>
</dbReference>
<comment type="caution">
    <text evidence="5">The sequence shown here is derived from an EMBL/GenBank/DDBJ whole genome shotgun (WGS) entry which is preliminary data.</text>
</comment>
<dbReference type="RefSeq" id="WP_161015148.1">
    <property type="nucleotide sequence ID" value="NZ_WWCK01000005.1"/>
</dbReference>
<dbReference type="GO" id="GO:0005829">
    <property type="term" value="C:cytosol"/>
    <property type="evidence" value="ECO:0007669"/>
    <property type="project" value="TreeGrafter"/>
</dbReference>
<evidence type="ECO:0000256" key="3">
    <source>
        <dbReference type="ARBA" id="ARBA00023163"/>
    </source>
</evidence>
<keyword evidence="1" id="KW-0805">Transcription regulation</keyword>
<reference evidence="5 6" key="1">
    <citation type="submission" date="2019-12" db="EMBL/GenBank/DDBJ databases">
        <title>Novel species isolated from a subtropical stream in China.</title>
        <authorList>
            <person name="Lu H."/>
        </authorList>
    </citation>
    <scope>NUCLEOTIDE SEQUENCE [LARGE SCALE GENOMIC DNA]</scope>
    <source>
        <strain evidence="5 6">FT55W</strain>
    </source>
</reference>
<dbReference type="InterPro" id="IPR032687">
    <property type="entry name" value="AraC-type_N"/>
</dbReference>
<evidence type="ECO:0000313" key="6">
    <source>
        <dbReference type="Proteomes" id="UP000450012"/>
    </source>
</evidence>
<dbReference type="EMBL" id="WWCK01000005">
    <property type="protein sequence ID" value="MYM68603.1"/>
    <property type="molecule type" value="Genomic_DNA"/>
</dbReference>
<dbReference type="PANTHER" id="PTHR47894:SF1">
    <property type="entry name" value="HTH-TYPE TRANSCRIPTIONAL REGULATOR VQSM"/>
    <property type="match status" value="1"/>
</dbReference>
<dbReference type="InterPro" id="IPR018060">
    <property type="entry name" value="HTH_AraC"/>
</dbReference>
<keyword evidence="6" id="KW-1185">Reference proteome</keyword>